<accession>A0A1K2IF33</accession>
<reference evidence="2" key="1">
    <citation type="submission" date="2016-10" db="EMBL/GenBank/DDBJ databases">
        <authorList>
            <person name="Varghese N."/>
            <person name="Submissions S."/>
        </authorList>
    </citation>
    <scope>NUCLEOTIDE SEQUENCE [LARGE SCALE GENOMIC DNA]</scope>
    <source>
        <strain evidence="2">SUR2</strain>
    </source>
</reference>
<sequence>MVKILIKKCKINGNALTRILNNKMLKVSNYSLSILLYCLLYL</sequence>
<dbReference type="AlphaFoldDB" id="A0A1K2IF33"/>
<evidence type="ECO:0000313" key="2">
    <source>
        <dbReference type="Proteomes" id="UP000182034"/>
    </source>
</evidence>
<organism evidence="1 2">
    <name type="scientific">Chryseobacterium limigenitum</name>
    <dbReference type="NCBI Taxonomy" id="1612149"/>
    <lineage>
        <taxon>Bacteria</taxon>
        <taxon>Pseudomonadati</taxon>
        <taxon>Bacteroidota</taxon>
        <taxon>Flavobacteriia</taxon>
        <taxon>Flavobacteriales</taxon>
        <taxon>Weeksellaceae</taxon>
        <taxon>Chryseobacterium group</taxon>
        <taxon>Chryseobacterium</taxon>
    </lineage>
</organism>
<protein>
    <submittedName>
        <fullName evidence="1">Uncharacterized protein</fullName>
    </submittedName>
</protein>
<dbReference type="Proteomes" id="UP000182034">
    <property type="component" value="Unassembled WGS sequence"/>
</dbReference>
<gene>
    <name evidence="1" type="ORF">SAMN05216324_1024</name>
</gene>
<proteinExistence type="predicted"/>
<keyword evidence="2" id="KW-1185">Reference proteome</keyword>
<evidence type="ECO:0000313" key="1">
    <source>
        <dbReference type="EMBL" id="SFZ91028.1"/>
    </source>
</evidence>
<name>A0A1K2IF33_9FLAO</name>
<dbReference type="STRING" id="1612149.SAMN05216324_1024"/>
<dbReference type="EMBL" id="FPKW01000002">
    <property type="protein sequence ID" value="SFZ91028.1"/>
    <property type="molecule type" value="Genomic_DNA"/>
</dbReference>